<proteinExistence type="predicted"/>
<sequence>MSTTKPNGRSQGPAAEASPPAADPPGTIEPPGHFIPLTRKYLRASLLKYLKDDGADVRPFTHALHCLASWRHNQYRTRLLHLLEDYLPFLPDGDTTCLADVTETEKSAAHRRFIDGVQALLESANYRRLREEDIQKLLDAKTPYGLHLNVDLTAFDDVLIYYRGTAERVREARNPWLLYLRKEQFNEPLFQRLFLLLKLKPVEARAKELMDQDGIDYGKAEKKVRKIRSQLPVGVTSSHIYLKLFKRIPKVDVEMLFPNTKISFRPFDKLKLFVTAGGGTVAGVAGSASKLLVATNPITLSIALAGLSGVVFRQVMGFFNTRNRYMMVLAQNLYFCTLANNRGALTLIADRAEEEDTKEDMLLYVFLARREAVSRDDLDAVANDIQTFLKERCGVSVTFDLADALRRLEEDGLVSEDEDGELTTMAPEDARAHLDGLWDGLMDPGCMERVEKAKPAFEAL</sequence>
<keyword evidence="3" id="KW-1185">Reference proteome</keyword>
<reference evidence="3" key="1">
    <citation type="journal article" date="2019" name="Int. J. Syst. Evol. Microbiol.">
        <title>The Global Catalogue of Microorganisms (GCM) 10K type strain sequencing project: providing services to taxonomists for standard genome sequencing and annotation.</title>
        <authorList>
            <consortium name="The Broad Institute Genomics Platform"/>
            <consortium name="The Broad Institute Genome Sequencing Center for Infectious Disease"/>
            <person name="Wu L."/>
            <person name="Ma J."/>
        </authorList>
    </citation>
    <scope>NUCLEOTIDE SEQUENCE [LARGE SCALE GENOMIC DNA]</scope>
    <source>
        <strain evidence="3">CCUG 61697</strain>
    </source>
</reference>
<dbReference type="PANTHER" id="PTHR33645">
    <property type="entry name" value="AMINOPEPTIDASE (DUF3754)"/>
    <property type="match status" value="1"/>
</dbReference>
<evidence type="ECO:0000256" key="1">
    <source>
        <dbReference type="SAM" id="MobiDB-lite"/>
    </source>
</evidence>
<comment type="caution">
    <text evidence="2">The sequence shown here is derived from an EMBL/GenBank/DDBJ whole genome shotgun (WGS) entry which is preliminary data.</text>
</comment>
<dbReference type="PANTHER" id="PTHR33645:SF2">
    <property type="entry name" value="FAMILY PROTEIN, PUTATIVE (DUF3754)-RELATED"/>
    <property type="match status" value="1"/>
</dbReference>
<dbReference type="EMBL" id="JBHTJO010000001">
    <property type="protein sequence ID" value="MFD0987726.1"/>
    <property type="molecule type" value="Genomic_DNA"/>
</dbReference>
<protein>
    <submittedName>
        <fullName evidence="2">DUF3754 domain-containing protein</fullName>
    </submittedName>
</protein>
<feature type="compositionally biased region" description="Polar residues" evidence="1">
    <location>
        <begin position="1"/>
        <end position="10"/>
    </location>
</feature>
<evidence type="ECO:0000313" key="3">
    <source>
        <dbReference type="Proteomes" id="UP001597102"/>
    </source>
</evidence>
<gene>
    <name evidence="2" type="ORF">ACFQ2F_11530</name>
</gene>
<organism evidence="2 3">
    <name type="scientific">Methyloligella solikamskensis</name>
    <dbReference type="NCBI Taxonomy" id="1177756"/>
    <lineage>
        <taxon>Bacteria</taxon>
        <taxon>Pseudomonadati</taxon>
        <taxon>Pseudomonadota</taxon>
        <taxon>Alphaproteobacteria</taxon>
        <taxon>Hyphomicrobiales</taxon>
        <taxon>Hyphomicrobiaceae</taxon>
        <taxon>Methyloligella</taxon>
    </lineage>
</organism>
<accession>A0ABW3JD64</accession>
<name>A0ABW3JD64_9HYPH</name>
<evidence type="ECO:0000313" key="2">
    <source>
        <dbReference type="EMBL" id="MFD0987726.1"/>
    </source>
</evidence>
<dbReference type="Proteomes" id="UP001597102">
    <property type="component" value="Unassembled WGS sequence"/>
</dbReference>
<dbReference type="RefSeq" id="WP_379089984.1">
    <property type="nucleotide sequence ID" value="NZ_JBHTJO010000001.1"/>
</dbReference>
<dbReference type="InterPro" id="IPR022227">
    <property type="entry name" value="DUF3754"/>
</dbReference>
<feature type="region of interest" description="Disordered" evidence="1">
    <location>
        <begin position="1"/>
        <end position="32"/>
    </location>
</feature>
<dbReference type="Pfam" id="PF12576">
    <property type="entry name" value="DUF3754"/>
    <property type="match status" value="1"/>
</dbReference>